<dbReference type="Proteomes" id="UP000243524">
    <property type="component" value="Unassembled WGS sequence"/>
</dbReference>
<organism evidence="1 2">
    <name type="scientific">Halalkalibacillus sediminis</name>
    <dbReference type="NCBI Taxonomy" id="2018042"/>
    <lineage>
        <taxon>Bacteria</taxon>
        <taxon>Bacillati</taxon>
        <taxon>Bacillota</taxon>
        <taxon>Bacilli</taxon>
        <taxon>Bacillales</taxon>
        <taxon>Bacillaceae</taxon>
        <taxon>Halalkalibacillus</taxon>
    </lineage>
</organism>
<dbReference type="InterPro" id="IPR014962">
    <property type="entry name" value="YolD"/>
</dbReference>
<keyword evidence="2" id="KW-1185">Reference proteome</keyword>
<gene>
    <name evidence="1" type="ORF">CEY16_03315</name>
</gene>
<dbReference type="AlphaFoldDB" id="A0A2I0QWS6"/>
<evidence type="ECO:0000313" key="2">
    <source>
        <dbReference type="Proteomes" id="UP000243524"/>
    </source>
</evidence>
<dbReference type="Pfam" id="PF08863">
    <property type="entry name" value="YolD"/>
    <property type="match status" value="1"/>
</dbReference>
<dbReference type="PANTHER" id="PTHR40051">
    <property type="entry name" value="IG HYPOTHETICAL 15966"/>
    <property type="match status" value="1"/>
</dbReference>
<dbReference type="EMBL" id="PJNH01000001">
    <property type="protein sequence ID" value="PKR78797.1"/>
    <property type="molecule type" value="Genomic_DNA"/>
</dbReference>
<name>A0A2I0QWS6_9BACI</name>
<dbReference type="RefSeq" id="WP_101330541.1">
    <property type="nucleotide sequence ID" value="NZ_PJNH01000001.1"/>
</dbReference>
<comment type="caution">
    <text evidence="1">The sequence shown here is derived from an EMBL/GenBank/DDBJ whole genome shotgun (WGS) entry which is preliminary data.</text>
</comment>
<proteinExistence type="predicted"/>
<dbReference type="OrthoDB" id="1644322at2"/>
<dbReference type="PANTHER" id="PTHR40051:SF1">
    <property type="entry name" value="YOLD-LIKE FAMILY PROTEIN"/>
    <property type="match status" value="1"/>
</dbReference>
<accession>A0A2I0QWS6</accession>
<sequence length="107" mass="12606">MHNDRGSIKWTSMMLPEHVSAIQKMWKEDTYQPPPSLDEQELELLNENLEKAIDEELKVKIIRYSNGKYSSYEGSVERYEAIKKELIIRNSSQSFNLPLHQIVDIRI</sequence>
<evidence type="ECO:0000313" key="1">
    <source>
        <dbReference type="EMBL" id="PKR78797.1"/>
    </source>
</evidence>
<protein>
    <submittedName>
        <fullName evidence="1">YolD-like family protein</fullName>
    </submittedName>
</protein>
<reference evidence="1 2" key="1">
    <citation type="submission" date="2017-06" db="EMBL/GenBank/DDBJ databases">
        <title>the draft geome sequence of Illustriluteabacillus marina B3227.</title>
        <authorList>
            <person name="He R.-H."/>
            <person name="Du Z.-J."/>
        </authorList>
    </citation>
    <scope>NUCLEOTIDE SEQUENCE [LARGE SCALE GENOMIC DNA]</scope>
    <source>
        <strain evidence="1 2">B3227</strain>
    </source>
</reference>